<reference evidence="12 13" key="1">
    <citation type="submission" date="2020-11" db="EMBL/GenBank/DDBJ databases">
        <title>Kefir isolates.</title>
        <authorList>
            <person name="Marcisauskas S."/>
            <person name="Kim Y."/>
            <person name="Blasche S."/>
        </authorList>
    </citation>
    <scope>NUCLEOTIDE SEQUENCE [LARGE SCALE GENOMIC DNA]</scope>
    <source>
        <strain evidence="12 13">KR</strain>
    </source>
</reference>
<keyword evidence="7 10" id="KW-1133">Transmembrane helix</keyword>
<keyword evidence="4 10" id="KW-0812">Transmembrane</keyword>
<comment type="subcellular location">
    <subcellularLocation>
        <location evidence="1">Membrane</location>
        <topology evidence="1">Multi-pass membrane protein</topology>
    </subcellularLocation>
</comment>
<feature type="compositionally biased region" description="Basic and acidic residues" evidence="9">
    <location>
        <begin position="364"/>
        <end position="381"/>
    </location>
</feature>
<comment type="caution">
    <text evidence="12">The sequence shown here is derived from an EMBL/GenBank/DDBJ whole genome shotgun (WGS) entry which is preliminary data.</text>
</comment>
<feature type="transmembrane region" description="Helical" evidence="10">
    <location>
        <begin position="923"/>
        <end position="944"/>
    </location>
</feature>
<keyword evidence="13" id="KW-1185">Reference proteome</keyword>
<evidence type="ECO:0000256" key="3">
    <source>
        <dbReference type="ARBA" id="ARBA00022448"/>
    </source>
</evidence>
<dbReference type="AlphaFoldDB" id="A0A9P6W0P8"/>
<comment type="similarity">
    <text evidence="2">Belongs to the oligopeptide OPT transporter family.</text>
</comment>
<dbReference type="GO" id="GO:0015031">
    <property type="term" value="P:protein transport"/>
    <property type="evidence" value="ECO:0007669"/>
    <property type="project" value="UniProtKB-KW"/>
</dbReference>
<evidence type="ECO:0000256" key="4">
    <source>
        <dbReference type="ARBA" id="ARBA00022692"/>
    </source>
</evidence>
<feature type="signal peptide" evidence="11">
    <location>
        <begin position="1"/>
        <end position="17"/>
    </location>
</feature>
<dbReference type="NCBIfam" id="TIGR00728">
    <property type="entry name" value="OPT_sfam"/>
    <property type="match status" value="1"/>
</dbReference>
<evidence type="ECO:0008006" key="14">
    <source>
        <dbReference type="Google" id="ProtNLM"/>
    </source>
</evidence>
<feature type="compositionally biased region" description="Low complexity" evidence="9">
    <location>
        <begin position="244"/>
        <end position="278"/>
    </location>
</feature>
<evidence type="ECO:0000256" key="5">
    <source>
        <dbReference type="ARBA" id="ARBA00022856"/>
    </source>
</evidence>
<dbReference type="GO" id="GO:0035673">
    <property type="term" value="F:oligopeptide transmembrane transporter activity"/>
    <property type="evidence" value="ECO:0007669"/>
    <property type="project" value="InterPro"/>
</dbReference>
<feature type="region of interest" description="Disordered" evidence="9">
    <location>
        <begin position="33"/>
        <end position="414"/>
    </location>
</feature>
<feature type="transmembrane region" description="Helical" evidence="10">
    <location>
        <begin position="730"/>
        <end position="748"/>
    </location>
</feature>
<feature type="compositionally biased region" description="Polar residues" evidence="9">
    <location>
        <begin position="178"/>
        <end position="198"/>
    </location>
</feature>
<evidence type="ECO:0000256" key="6">
    <source>
        <dbReference type="ARBA" id="ARBA00022927"/>
    </source>
</evidence>
<keyword evidence="3" id="KW-0813">Transport</keyword>
<sequence>MKISAAILLLAASLAIAAPIAAPEGSDLEARWGLLPSKGGEDAPEKRWGLLPSKGGEDAPEKRWGLLPSKGGEDAPEKRWGLLPSKGGEDAPEKRWGLLPSKGEEDAPEKRWGLRPSKGEEDAPEKRWGLLPSKGEEDAPEKRWGLLPSKVPTHDDDESVSDLFAFSLPVLERDAPGETSTRPSTSRRPLTAFGSQPPGTGRRPDEQAEQDVTDGPFAFALPTSGSHEDAHSVERPTTARPKTSFGAGEASAFGSFASRPQTATSAQSPPSQPYSNSPVAPGGARLPPPDILVEEDDEDDDDDDDCGMFSFHRPATGEAPPPGSMVPIEVALQGQGFDFMRSPPKTNDSEEPMTPASALASDSVDVRDEVAHQAEAEERKATAQSSVRRRSRSDESSSHEMDEPRGVWHLPDDPDRFTSDPFDARLFAAGHRYGNDGASDKDEIMSSADGRATGISLHHLGLSGHTSSLDDTKVADLEAAAGIRRRRPPPPLEDSVYPEVQASVSNVDDPSACVLTLRVWFLGLLFCLVFAALNTYFSLRYPAPLITPIITQLFTYPFGRFLAKYMPAADIKLPIWTRRLGMPHRVSLNPGPFSIKEHALLVIMANVSTGPPLGLNYSVAAEKFYGRPQPFGFDILLVFTTQMIGFGAAGLCRRFLVWPASMLWPQNLVFCTLLNTFHAEIEDEEPGPSRLRFFTYVFFGAFCWFWLPGFLFVALSAFSWVCWIAPNNVVVNQLFGVASGLGMGLFSFDWSQIAFVASPLIVPWWAQLNIFGGFFVAFWIIAPIMYYTNTFNSAYLPISTSSVFDRFGQPYDAVRVLDTSRLALNVTAYNEYSPVYMPVTYLVSYGTAFMLSIGILVHTLLFNGRDIWNRLLRQHVKGDVDIHMKLMRNYPDVPDWAYLAFLLIAFALSAVTVACWPTGMPVWALLVSVAMGVVYIIPAGYIYALTSYNVSVNVIAEFVGGYIMTDKPLANVLFKIYTSNALNLGLYFSQDLKLGHYMKIPPRETFKVGASHLSECADDVLGLDHLVRLTPPLFFAKPQPKRGLIGPVRLFDFGAYYHPLLYWMIGGAVVPFVTWLILRRWPQCWLRYFHLPIALTGLEFVPPASGINFSSSLIVGFIFQYLVRRINFDWWSKYNFVLSAAMDAGTIVCGILIFLTLQLPRGGTISVNWWGNEVFTKTLDWAGVAFKTAPPEGFGATTW</sequence>
<keyword evidence="8 10" id="KW-0472">Membrane</keyword>
<feature type="compositionally biased region" description="Basic and acidic residues" evidence="9">
    <location>
        <begin position="87"/>
        <end position="144"/>
    </location>
</feature>
<evidence type="ECO:0000256" key="11">
    <source>
        <dbReference type="SAM" id="SignalP"/>
    </source>
</evidence>
<feature type="compositionally biased region" description="Basic and acidic residues" evidence="9">
    <location>
        <begin position="71"/>
        <end position="80"/>
    </location>
</feature>
<protein>
    <recommendedName>
        <fullName evidence="14">Oligopeptide transporter</fullName>
    </recommendedName>
</protein>
<dbReference type="EMBL" id="PUHQ01000056">
    <property type="protein sequence ID" value="KAG0659212.1"/>
    <property type="molecule type" value="Genomic_DNA"/>
</dbReference>
<evidence type="ECO:0000256" key="7">
    <source>
        <dbReference type="ARBA" id="ARBA00022989"/>
    </source>
</evidence>
<dbReference type="InterPro" id="IPR004813">
    <property type="entry name" value="OPT"/>
</dbReference>
<dbReference type="Proteomes" id="UP000777482">
    <property type="component" value="Unassembled WGS sequence"/>
</dbReference>
<feature type="transmembrane region" description="Helical" evidence="10">
    <location>
        <begin position="633"/>
        <end position="656"/>
    </location>
</feature>
<keyword evidence="5" id="KW-0571">Peptide transport</keyword>
<feature type="transmembrane region" description="Helical" evidence="10">
    <location>
        <begin position="693"/>
        <end position="718"/>
    </location>
</feature>
<proteinExistence type="inferred from homology"/>
<feature type="transmembrane region" description="Helical" evidence="10">
    <location>
        <begin position="839"/>
        <end position="862"/>
    </location>
</feature>
<evidence type="ECO:0000313" key="13">
    <source>
        <dbReference type="Proteomes" id="UP000777482"/>
    </source>
</evidence>
<dbReference type="InterPro" id="IPR004648">
    <property type="entry name" value="Oligpept_transpt"/>
</dbReference>
<dbReference type="GO" id="GO:0016020">
    <property type="term" value="C:membrane"/>
    <property type="evidence" value="ECO:0007669"/>
    <property type="project" value="UniProtKB-SubCell"/>
</dbReference>
<dbReference type="PANTHER" id="PTHR22601">
    <property type="entry name" value="ISP4 LIKE PROTEIN"/>
    <property type="match status" value="1"/>
</dbReference>
<evidence type="ECO:0000256" key="8">
    <source>
        <dbReference type="ARBA" id="ARBA00023136"/>
    </source>
</evidence>
<feature type="transmembrane region" description="Helical" evidence="10">
    <location>
        <begin position="1107"/>
        <end position="1123"/>
    </location>
</feature>
<organism evidence="12 13">
    <name type="scientific">Rhodotorula mucilaginosa</name>
    <name type="common">Yeast</name>
    <name type="synonym">Rhodotorula rubra</name>
    <dbReference type="NCBI Taxonomy" id="5537"/>
    <lineage>
        <taxon>Eukaryota</taxon>
        <taxon>Fungi</taxon>
        <taxon>Dikarya</taxon>
        <taxon>Basidiomycota</taxon>
        <taxon>Pucciniomycotina</taxon>
        <taxon>Microbotryomycetes</taxon>
        <taxon>Sporidiobolales</taxon>
        <taxon>Sporidiobolaceae</taxon>
        <taxon>Rhodotorula</taxon>
    </lineage>
</organism>
<feature type="compositionally biased region" description="Basic and acidic residues" evidence="9">
    <location>
        <begin position="39"/>
        <end position="48"/>
    </location>
</feature>
<feature type="transmembrane region" description="Helical" evidence="10">
    <location>
        <begin position="768"/>
        <end position="787"/>
    </location>
</feature>
<feature type="transmembrane region" description="Helical" evidence="10">
    <location>
        <begin position="1060"/>
        <end position="1078"/>
    </location>
</feature>
<evidence type="ECO:0000256" key="2">
    <source>
        <dbReference type="ARBA" id="ARBA00008807"/>
    </source>
</evidence>
<evidence type="ECO:0000256" key="10">
    <source>
        <dbReference type="SAM" id="Phobius"/>
    </source>
</evidence>
<feature type="compositionally biased region" description="Basic and acidic residues" evidence="9">
    <location>
        <begin position="55"/>
        <end position="64"/>
    </location>
</feature>
<keyword evidence="6" id="KW-0653">Protein transport</keyword>
<keyword evidence="11" id="KW-0732">Signal</keyword>
<feature type="compositionally biased region" description="Basic and acidic residues" evidence="9">
    <location>
        <begin position="392"/>
        <end position="414"/>
    </location>
</feature>
<dbReference type="NCBIfam" id="TIGR00727">
    <property type="entry name" value="ISP4_OPT"/>
    <property type="match status" value="1"/>
</dbReference>
<dbReference type="Pfam" id="PF03169">
    <property type="entry name" value="OPT"/>
    <property type="match status" value="2"/>
</dbReference>
<accession>A0A9P6W0P8</accession>
<name>A0A9P6W0P8_RHOMI</name>
<evidence type="ECO:0000256" key="1">
    <source>
        <dbReference type="ARBA" id="ARBA00004141"/>
    </source>
</evidence>
<feature type="compositionally biased region" description="Acidic residues" evidence="9">
    <location>
        <begin position="292"/>
        <end position="306"/>
    </location>
</feature>
<evidence type="ECO:0000313" key="12">
    <source>
        <dbReference type="EMBL" id="KAG0659212.1"/>
    </source>
</evidence>
<feature type="transmembrane region" description="Helical" evidence="10">
    <location>
        <begin position="519"/>
        <end position="539"/>
    </location>
</feature>
<evidence type="ECO:0000256" key="9">
    <source>
        <dbReference type="SAM" id="MobiDB-lite"/>
    </source>
</evidence>
<feature type="transmembrane region" description="Helical" evidence="10">
    <location>
        <begin position="1135"/>
        <end position="1157"/>
    </location>
</feature>
<feature type="transmembrane region" description="Helical" evidence="10">
    <location>
        <begin position="896"/>
        <end position="916"/>
    </location>
</feature>
<gene>
    <name evidence="12" type="ORF">C6P46_005265</name>
</gene>
<feature type="chain" id="PRO_5040251037" description="Oligopeptide transporter" evidence="11">
    <location>
        <begin position="18"/>
        <end position="1199"/>
    </location>
</feature>
<dbReference type="OrthoDB" id="9986677at2759"/>